<name>A0ABV3T3F5_9ACTN</name>
<evidence type="ECO:0000259" key="7">
    <source>
        <dbReference type="Pfam" id="PF02771"/>
    </source>
</evidence>
<keyword evidence="4" id="KW-0274">FAD</keyword>
<comment type="caution">
    <text evidence="8">The sequence shown here is derived from an EMBL/GenBank/DDBJ whole genome shotgun (WGS) entry which is preliminary data.</text>
</comment>
<dbReference type="EMBL" id="JBFPJR010000020">
    <property type="protein sequence ID" value="MEX0428414.1"/>
    <property type="molecule type" value="Genomic_DNA"/>
</dbReference>
<reference evidence="8 9" key="1">
    <citation type="submission" date="2024-07" db="EMBL/GenBank/DDBJ databases">
        <authorList>
            <person name="Lee S."/>
            <person name="Kang M."/>
        </authorList>
    </citation>
    <scope>NUCLEOTIDE SEQUENCE [LARGE SCALE GENOMIC DNA]</scope>
    <source>
        <strain evidence="8 9">DS6</strain>
    </source>
</reference>
<accession>A0ABV3T3F5</accession>
<proteinExistence type="inferred from homology"/>
<dbReference type="SUPFAM" id="SSF47203">
    <property type="entry name" value="Acyl-CoA dehydrogenase C-terminal domain-like"/>
    <property type="match status" value="1"/>
</dbReference>
<keyword evidence="9" id="KW-1185">Reference proteome</keyword>
<dbReference type="InterPro" id="IPR009075">
    <property type="entry name" value="AcylCo_DH/oxidase_C"/>
</dbReference>
<evidence type="ECO:0000256" key="4">
    <source>
        <dbReference type="ARBA" id="ARBA00022827"/>
    </source>
</evidence>
<sequence>MTDRTTPDASATAGYVVDPDLVATIRDLLTASAPTPRDPEAGIAFDAALWDKLDALGLARLTTPEDDGGSGATWHESAALLTEMAAAAVSLPVAEHDLLAGWLLRAAGLPVDNRRRTIGLVEWDDEGRPVARAVPSARHADAVVLVSAGDGGRVVADVALSELEITEGLNLAGEPRDDVRLEPSALTGPVVADDVAHELFHRAGLVRAIQVAGALERCLSLTLEHTTTRVQFGRPISRFQAVQHLLADIAAETSLARAAVDAAVRAAAARDAGEADGASLAFLVAVARSCAGHAASVVVRQAHQLHGAIGTTLEHDLHRFTLAALAWRSEYGSTQTWDRRVAELATTAGTAGLWGLITR</sequence>
<protein>
    <submittedName>
        <fullName evidence="8">Acyl-CoA dehydrogenase family protein</fullName>
    </submittedName>
</protein>
<dbReference type="Gene3D" id="1.20.140.10">
    <property type="entry name" value="Butyryl-CoA Dehydrogenase, subunit A, domain 3"/>
    <property type="match status" value="1"/>
</dbReference>
<comment type="similarity">
    <text evidence="2">Belongs to the acyl-CoA dehydrogenase family.</text>
</comment>
<evidence type="ECO:0000256" key="1">
    <source>
        <dbReference type="ARBA" id="ARBA00001974"/>
    </source>
</evidence>
<evidence type="ECO:0000259" key="6">
    <source>
        <dbReference type="Pfam" id="PF00441"/>
    </source>
</evidence>
<evidence type="ECO:0000313" key="9">
    <source>
        <dbReference type="Proteomes" id="UP001556631"/>
    </source>
</evidence>
<comment type="cofactor">
    <cofactor evidence="1">
        <name>FAD</name>
        <dbReference type="ChEBI" id="CHEBI:57692"/>
    </cofactor>
</comment>
<dbReference type="PANTHER" id="PTHR43884:SF20">
    <property type="entry name" value="ACYL-COA DEHYDROGENASE FADE28"/>
    <property type="match status" value="1"/>
</dbReference>
<gene>
    <name evidence="8" type="ORF">AB3X52_12355</name>
</gene>
<feature type="domain" description="Acyl-CoA dehydrogenase/oxidase N-terminal" evidence="7">
    <location>
        <begin position="23"/>
        <end position="108"/>
    </location>
</feature>
<dbReference type="Proteomes" id="UP001556631">
    <property type="component" value="Unassembled WGS sequence"/>
</dbReference>
<dbReference type="InterPro" id="IPR009100">
    <property type="entry name" value="AcylCoA_DH/oxidase_NM_dom_sf"/>
</dbReference>
<feature type="domain" description="Acyl-CoA dehydrogenase/oxidase C-terminal" evidence="6">
    <location>
        <begin position="195"/>
        <end position="337"/>
    </location>
</feature>
<evidence type="ECO:0000256" key="2">
    <source>
        <dbReference type="ARBA" id="ARBA00009347"/>
    </source>
</evidence>
<dbReference type="Pfam" id="PF02771">
    <property type="entry name" value="Acyl-CoA_dh_N"/>
    <property type="match status" value="1"/>
</dbReference>
<evidence type="ECO:0000256" key="3">
    <source>
        <dbReference type="ARBA" id="ARBA00022630"/>
    </source>
</evidence>
<evidence type="ECO:0000313" key="8">
    <source>
        <dbReference type="EMBL" id="MEX0428414.1"/>
    </source>
</evidence>
<dbReference type="Pfam" id="PF00441">
    <property type="entry name" value="Acyl-CoA_dh_1"/>
    <property type="match status" value="1"/>
</dbReference>
<dbReference type="InterPro" id="IPR037069">
    <property type="entry name" value="AcylCoA_DH/ox_N_sf"/>
</dbReference>
<dbReference type="InterPro" id="IPR013786">
    <property type="entry name" value="AcylCoA_DH/ox_N"/>
</dbReference>
<evidence type="ECO:0000256" key="5">
    <source>
        <dbReference type="ARBA" id="ARBA00023002"/>
    </source>
</evidence>
<dbReference type="InterPro" id="IPR036250">
    <property type="entry name" value="AcylCo_DH-like_C"/>
</dbReference>
<organism evidence="8 9">
    <name type="scientific">Nocardioides eburneus</name>
    <dbReference type="NCBI Taxonomy" id="3231482"/>
    <lineage>
        <taxon>Bacteria</taxon>
        <taxon>Bacillati</taxon>
        <taxon>Actinomycetota</taxon>
        <taxon>Actinomycetes</taxon>
        <taxon>Propionibacteriales</taxon>
        <taxon>Nocardioidaceae</taxon>
        <taxon>Nocardioides</taxon>
    </lineage>
</organism>
<dbReference type="Gene3D" id="1.10.540.10">
    <property type="entry name" value="Acyl-CoA dehydrogenase/oxidase, N-terminal domain"/>
    <property type="match status" value="1"/>
</dbReference>
<dbReference type="RefSeq" id="WP_367994384.1">
    <property type="nucleotide sequence ID" value="NZ_JBFPJR010000020.1"/>
</dbReference>
<keyword evidence="5" id="KW-0560">Oxidoreductase</keyword>
<dbReference type="PANTHER" id="PTHR43884">
    <property type="entry name" value="ACYL-COA DEHYDROGENASE"/>
    <property type="match status" value="1"/>
</dbReference>
<dbReference type="SUPFAM" id="SSF56645">
    <property type="entry name" value="Acyl-CoA dehydrogenase NM domain-like"/>
    <property type="match status" value="1"/>
</dbReference>
<keyword evidence="3" id="KW-0285">Flavoprotein</keyword>